<dbReference type="EMBL" id="UYIV01000001">
    <property type="protein sequence ID" value="VDH03280.1"/>
    <property type="molecule type" value="Genomic_DNA"/>
</dbReference>
<accession>A0A7Z8YPP0</accession>
<proteinExistence type="predicted"/>
<name>A0A7Z8YPP0_9FLAO</name>
<dbReference type="Proteomes" id="UP000270205">
    <property type="component" value="Unassembled WGS sequence"/>
</dbReference>
<protein>
    <recommendedName>
        <fullName evidence="3">Lipoprotein</fullName>
    </recommendedName>
</protein>
<reference evidence="1 2" key="1">
    <citation type="submission" date="2018-11" db="EMBL/GenBank/DDBJ databases">
        <authorList>
            <consortium name="Pathogen Informatics"/>
        </authorList>
    </citation>
    <scope>NUCLEOTIDE SEQUENCE [LARGE SCALE GENOMIC DNA]</scope>
    <source>
        <strain evidence="1 2">NCTC12929</strain>
    </source>
</reference>
<sequence>MTPYKFFYRLKVVTIFLFILFSSCRNKNYIHYYQEVNRIDSIYRFEKDTLKTITEYRKLFRQYMPKNQERIMEFETYITLSDKYNKDFGGKRMLRRLVYTLSPYGSLYEKYFPIYTKYGMDSVAVRREVVKWKKKMNRRLVDSFSVAFARNQQRGRLAVDIRELNDKKNAELLKWTFKKYGFPSVHKIGIMTNDNTFMPMDNFFGNMIETEDFPFLLEKTLEAVKSGDCPPRIYALMVDKHNYWIAKKKQLYWGFMTFDEDADTLQINRNRKSIGLPSIGHSMKITEDYFKKNK</sequence>
<evidence type="ECO:0008006" key="3">
    <source>
        <dbReference type="Google" id="ProtNLM"/>
    </source>
</evidence>
<organism evidence="1 2">
    <name type="scientific">Bergeyella zoohelcum</name>
    <dbReference type="NCBI Taxonomy" id="1015"/>
    <lineage>
        <taxon>Bacteria</taxon>
        <taxon>Pseudomonadati</taxon>
        <taxon>Bacteroidota</taxon>
        <taxon>Flavobacteriia</taxon>
        <taxon>Flavobacteriales</taxon>
        <taxon>Weeksellaceae</taxon>
        <taxon>Bergeyella</taxon>
    </lineage>
</organism>
<evidence type="ECO:0000313" key="2">
    <source>
        <dbReference type="Proteomes" id="UP000270205"/>
    </source>
</evidence>
<comment type="caution">
    <text evidence="1">The sequence shown here is derived from an EMBL/GenBank/DDBJ whole genome shotgun (WGS) entry which is preliminary data.</text>
</comment>
<dbReference type="AlphaFoldDB" id="A0A7Z8YPP0"/>
<evidence type="ECO:0000313" key="1">
    <source>
        <dbReference type="EMBL" id="VDH03280.1"/>
    </source>
</evidence>
<dbReference type="PROSITE" id="PS51257">
    <property type="entry name" value="PROKAR_LIPOPROTEIN"/>
    <property type="match status" value="1"/>
</dbReference>
<gene>
    <name evidence="1" type="ORF">NCTC12929_00660</name>
</gene>
<dbReference type="RefSeq" id="WP_125150788.1">
    <property type="nucleotide sequence ID" value="NZ_UYIV01000001.1"/>
</dbReference>